<sequence>MATPERYVGKGWESQFAVNHLGHFVLVNKLWGVIKNSGRIVSVSSAGHHHSDIRWQDISFNTGYDKWIAYGQSKTANALFAVHLNRLGEKRGIQAYSVHPGKIFTPLQRYLSQAEMTQAGWLDEQGRPADPTFKSPAQGAATHVWAATSELLNDRGGVYCEDCEVAPVDDGDVPSFVGVRPYAADPEHAERLWRLSAELTGIDIIRRPAVGFPK</sequence>
<keyword evidence="2" id="KW-0560">Oxidoreductase</keyword>
<comment type="similarity">
    <text evidence="1">Belongs to the short-chain dehydrogenases/reductases (SDR) family.</text>
</comment>
<dbReference type="PANTHER" id="PTHR24320">
    <property type="entry name" value="RETINOL DEHYDROGENASE"/>
    <property type="match status" value="1"/>
</dbReference>
<evidence type="ECO:0000313" key="3">
    <source>
        <dbReference type="EMBL" id="PYE87267.1"/>
    </source>
</evidence>
<evidence type="ECO:0000313" key="4">
    <source>
        <dbReference type="Proteomes" id="UP000247454"/>
    </source>
</evidence>
<dbReference type="GO" id="GO:0016491">
    <property type="term" value="F:oxidoreductase activity"/>
    <property type="evidence" value="ECO:0007669"/>
    <property type="project" value="UniProtKB-KW"/>
</dbReference>
<dbReference type="Pfam" id="PF00106">
    <property type="entry name" value="adh_short"/>
    <property type="match status" value="1"/>
</dbReference>
<keyword evidence="4" id="KW-1185">Reference proteome</keyword>
<evidence type="ECO:0000256" key="1">
    <source>
        <dbReference type="ARBA" id="ARBA00006484"/>
    </source>
</evidence>
<dbReference type="OrthoDB" id="109589at2"/>
<dbReference type="PANTHER" id="PTHR24320:SF283">
    <property type="entry name" value="RETINOL DEHYDROGENASE 11"/>
    <property type="match status" value="1"/>
</dbReference>
<organism evidence="3 4">
    <name type="scientific">Phyllobacterium leguminum</name>
    <dbReference type="NCBI Taxonomy" id="314237"/>
    <lineage>
        <taxon>Bacteria</taxon>
        <taxon>Pseudomonadati</taxon>
        <taxon>Pseudomonadota</taxon>
        <taxon>Alphaproteobacteria</taxon>
        <taxon>Hyphomicrobiales</taxon>
        <taxon>Phyllobacteriaceae</taxon>
        <taxon>Phyllobacterium</taxon>
    </lineage>
</organism>
<gene>
    <name evidence="3" type="ORF">C7477_1142</name>
</gene>
<proteinExistence type="inferred from homology"/>
<dbReference type="InterPro" id="IPR002347">
    <property type="entry name" value="SDR_fam"/>
</dbReference>
<comment type="caution">
    <text evidence="3">The sequence shown here is derived from an EMBL/GenBank/DDBJ whole genome shotgun (WGS) entry which is preliminary data.</text>
</comment>
<accession>A0A318SZE7</accession>
<dbReference type="InterPro" id="IPR036291">
    <property type="entry name" value="NAD(P)-bd_dom_sf"/>
</dbReference>
<dbReference type="Proteomes" id="UP000247454">
    <property type="component" value="Unassembled WGS sequence"/>
</dbReference>
<dbReference type="Gene3D" id="3.40.50.720">
    <property type="entry name" value="NAD(P)-binding Rossmann-like Domain"/>
    <property type="match status" value="1"/>
</dbReference>
<protein>
    <submittedName>
        <fullName evidence="3">Short subunit dehydrogenase</fullName>
    </submittedName>
</protein>
<dbReference type="SUPFAM" id="SSF51735">
    <property type="entry name" value="NAD(P)-binding Rossmann-fold domains"/>
    <property type="match status" value="1"/>
</dbReference>
<name>A0A318SZE7_9HYPH</name>
<evidence type="ECO:0000256" key="2">
    <source>
        <dbReference type="ARBA" id="ARBA00023002"/>
    </source>
</evidence>
<dbReference type="AlphaFoldDB" id="A0A318SZE7"/>
<reference evidence="3 4" key="1">
    <citation type="submission" date="2018-06" db="EMBL/GenBank/DDBJ databases">
        <title>Genomic Encyclopedia of Type Strains, Phase III (KMG-III): the genomes of soil and plant-associated and newly described type strains.</title>
        <authorList>
            <person name="Whitman W."/>
        </authorList>
    </citation>
    <scope>NUCLEOTIDE SEQUENCE [LARGE SCALE GENOMIC DNA]</scope>
    <source>
        <strain evidence="3 4">ORS 1419</strain>
    </source>
</reference>
<dbReference type="EMBL" id="QJTF01000014">
    <property type="protein sequence ID" value="PYE87267.1"/>
    <property type="molecule type" value="Genomic_DNA"/>
</dbReference>